<gene>
    <name evidence="1" type="ORF">MRB53_027933</name>
</gene>
<proteinExistence type="predicted"/>
<reference evidence="1 2" key="1">
    <citation type="journal article" date="2022" name="Hortic Res">
        <title>A haplotype resolved chromosomal level avocado genome allows analysis of novel avocado genes.</title>
        <authorList>
            <person name="Nath O."/>
            <person name="Fletcher S.J."/>
            <person name="Hayward A."/>
            <person name="Shaw L.M."/>
            <person name="Masouleh A.K."/>
            <person name="Furtado A."/>
            <person name="Henry R.J."/>
            <person name="Mitter N."/>
        </authorList>
    </citation>
    <scope>NUCLEOTIDE SEQUENCE [LARGE SCALE GENOMIC DNA]</scope>
    <source>
        <strain evidence="2">cv. Hass</strain>
    </source>
</reference>
<organism evidence="1 2">
    <name type="scientific">Persea americana</name>
    <name type="common">Avocado</name>
    <dbReference type="NCBI Taxonomy" id="3435"/>
    <lineage>
        <taxon>Eukaryota</taxon>
        <taxon>Viridiplantae</taxon>
        <taxon>Streptophyta</taxon>
        <taxon>Embryophyta</taxon>
        <taxon>Tracheophyta</taxon>
        <taxon>Spermatophyta</taxon>
        <taxon>Magnoliopsida</taxon>
        <taxon>Magnoliidae</taxon>
        <taxon>Laurales</taxon>
        <taxon>Lauraceae</taxon>
        <taxon>Persea</taxon>
    </lineage>
</organism>
<accession>A0ACC2KE37</accession>
<name>A0ACC2KE37_PERAE</name>
<evidence type="ECO:0000313" key="1">
    <source>
        <dbReference type="EMBL" id="KAJ8619404.1"/>
    </source>
</evidence>
<dbReference type="EMBL" id="CM056817">
    <property type="protein sequence ID" value="KAJ8619404.1"/>
    <property type="molecule type" value="Genomic_DNA"/>
</dbReference>
<keyword evidence="2" id="KW-1185">Reference proteome</keyword>
<sequence>MFRSVIVYYGLIGLVIAHENHGGSCESSSEVRIMAEYRPGTVDLDGRGDDWKDVDGFEFPLRPALDPDEENQYRGGKMTVKALHDGNDVFFMLKVDGDYAYRKG</sequence>
<comment type="caution">
    <text evidence="1">The sequence shown here is derived from an EMBL/GenBank/DDBJ whole genome shotgun (WGS) entry which is preliminary data.</text>
</comment>
<protein>
    <submittedName>
        <fullName evidence="1">Uncharacterized protein</fullName>
    </submittedName>
</protein>
<evidence type="ECO:0000313" key="2">
    <source>
        <dbReference type="Proteomes" id="UP001234297"/>
    </source>
</evidence>
<dbReference type="Proteomes" id="UP001234297">
    <property type="component" value="Chromosome 9"/>
</dbReference>